<organism evidence="1 2">
    <name type="scientific">Armillaria solidipes</name>
    <dbReference type="NCBI Taxonomy" id="1076256"/>
    <lineage>
        <taxon>Eukaryota</taxon>
        <taxon>Fungi</taxon>
        <taxon>Dikarya</taxon>
        <taxon>Basidiomycota</taxon>
        <taxon>Agaricomycotina</taxon>
        <taxon>Agaricomycetes</taxon>
        <taxon>Agaricomycetidae</taxon>
        <taxon>Agaricales</taxon>
        <taxon>Marasmiineae</taxon>
        <taxon>Physalacriaceae</taxon>
        <taxon>Armillaria</taxon>
    </lineage>
</organism>
<evidence type="ECO:0000313" key="1">
    <source>
        <dbReference type="EMBL" id="PBK75772.1"/>
    </source>
</evidence>
<reference evidence="2" key="1">
    <citation type="journal article" date="2017" name="Nat. Ecol. Evol.">
        <title>Genome expansion and lineage-specific genetic innovations in the forest pathogenic fungi Armillaria.</title>
        <authorList>
            <person name="Sipos G."/>
            <person name="Prasanna A.N."/>
            <person name="Walter M.C."/>
            <person name="O'Connor E."/>
            <person name="Balint B."/>
            <person name="Krizsan K."/>
            <person name="Kiss B."/>
            <person name="Hess J."/>
            <person name="Varga T."/>
            <person name="Slot J."/>
            <person name="Riley R."/>
            <person name="Boka B."/>
            <person name="Rigling D."/>
            <person name="Barry K."/>
            <person name="Lee J."/>
            <person name="Mihaltcheva S."/>
            <person name="LaButti K."/>
            <person name="Lipzen A."/>
            <person name="Waldron R."/>
            <person name="Moloney N.M."/>
            <person name="Sperisen C."/>
            <person name="Kredics L."/>
            <person name="Vagvoelgyi C."/>
            <person name="Patrignani A."/>
            <person name="Fitzpatrick D."/>
            <person name="Nagy I."/>
            <person name="Doyle S."/>
            <person name="Anderson J.B."/>
            <person name="Grigoriev I.V."/>
            <person name="Gueldener U."/>
            <person name="Muensterkoetter M."/>
            <person name="Nagy L.G."/>
        </authorList>
    </citation>
    <scope>NUCLEOTIDE SEQUENCE [LARGE SCALE GENOMIC DNA]</scope>
    <source>
        <strain evidence="2">28-4</strain>
    </source>
</reference>
<evidence type="ECO:0000313" key="2">
    <source>
        <dbReference type="Proteomes" id="UP000218334"/>
    </source>
</evidence>
<dbReference type="EMBL" id="KZ293417">
    <property type="protein sequence ID" value="PBK75772.1"/>
    <property type="molecule type" value="Genomic_DNA"/>
</dbReference>
<dbReference type="AlphaFoldDB" id="A0A2H3C950"/>
<sequence length="166" mass="18152">MSSPTLASLAVHRPGDNRRLLVPVRIDCEGNWEGLQRHVNKGYDIRMQVVYLLDPPRPENEPATIENETKRVSKALIDQRRGRAAGCAGQHAGVIVIVFAMATGRGLTSRNLERQSRKTCLATKVPAVGTLEDVAKYIGTKHVDGCYTKISPGLHTRSLGSCPARL</sequence>
<name>A0A2H3C950_9AGAR</name>
<proteinExistence type="predicted"/>
<protein>
    <submittedName>
        <fullName evidence="1">Uncharacterized protein</fullName>
    </submittedName>
</protein>
<gene>
    <name evidence="1" type="ORF">ARMSODRAFT_970340</name>
</gene>
<dbReference type="Proteomes" id="UP000218334">
    <property type="component" value="Unassembled WGS sequence"/>
</dbReference>
<accession>A0A2H3C950</accession>
<keyword evidence="2" id="KW-1185">Reference proteome</keyword>